<dbReference type="EMBL" id="RBNL01002578">
    <property type="protein sequence ID" value="RML69397.1"/>
    <property type="molecule type" value="Genomic_DNA"/>
</dbReference>
<evidence type="ECO:0000313" key="2">
    <source>
        <dbReference type="EMBL" id="RML69397.1"/>
    </source>
</evidence>
<dbReference type="SUPFAM" id="SSF53187">
    <property type="entry name" value="Zn-dependent exopeptidases"/>
    <property type="match status" value="1"/>
</dbReference>
<dbReference type="Gene3D" id="3.40.630.10">
    <property type="entry name" value="Zn peptidases"/>
    <property type="match status" value="1"/>
</dbReference>
<dbReference type="InterPro" id="IPR010158">
    <property type="entry name" value="Amidase_Cbmase"/>
</dbReference>
<gene>
    <name evidence="2" type="ORF">APX70_03243</name>
</gene>
<accession>A0A3M2Y023</accession>
<protein>
    <submittedName>
        <fullName evidence="2">Peptidase, M20/M25/M40 family</fullName>
    </submittedName>
</protein>
<organism evidence="2 3">
    <name type="scientific">Pseudomonas syringae pv. maculicola</name>
    <dbReference type="NCBI Taxonomy" id="59511"/>
    <lineage>
        <taxon>Bacteria</taxon>
        <taxon>Pseudomonadati</taxon>
        <taxon>Pseudomonadota</taxon>
        <taxon>Gammaproteobacteria</taxon>
        <taxon>Pseudomonadales</taxon>
        <taxon>Pseudomonadaceae</taxon>
        <taxon>Pseudomonas</taxon>
    </lineage>
</organism>
<evidence type="ECO:0000313" key="3">
    <source>
        <dbReference type="Proteomes" id="UP000282378"/>
    </source>
</evidence>
<name>A0A3M2Y023_PSEYM</name>
<dbReference type="PANTHER" id="PTHR32494">
    <property type="entry name" value="ALLANTOATE DEIMINASE-RELATED"/>
    <property type="match status" value="1"/>
</dbReference>
<dbReference type="PANTHER" id="PTHR32494:SF5">
    <property type="entry name" value="ALLANTOATE AMIDOHYDROLASE"/>
    <property type="match status" value="1"/>
</dbReference>
<comment type="caution">
    <text evidence="2">The sequence shown here is derived from an EMBL/GenBank/DDBJ whole genome shotgun (WGS) entry which is preliminary data.</text>
</comment>
<evidence type="ECO:0000256" key="1">
    <source>
        <dbReference type="ARBA" id="ARBA00022801"/>
    </source>
</evidence>
<proteinExistence type="predicted"/>
<dbReference type="Proteomes" id="UP000282378">
    <property type="component" value="Unassembled WGS sequence"/>
</dbReference>
<dbReference type="InterPro" id="IPR002933">
    <property type="entry name" value="Peptidase_M20"/>
</dbReference>
<reference evidence="2 3" key="1">
    <citation type="submission" date="2018-08" db="EMBL/GenBank/DDBJ databases">
        <title>Recombination of ecologically and evolutionarily significant loci maintains genetic cohesion in the Pseudomonas syringae species complex.</title>
        <authorList>
            <person name="Dillon M."/>
            <person name="Thakur S."/>
            <person name="Almeida R.N.D."/>
            <person name="Weir B.S."/>
            <person name="Guttman D.S."/>
        </authorList>
    </citation>
    <scope>NUCLEOTIDE SEQUENCE [LARGE SCALE GENOMIC DNA]</scope>
    <source>
        <strain evidence="2 3">88_10</strain>
    </source>
</reference>
<dbReference type="Pfam" id="PF01546">
    <property type="entry name" value="Peptidase_M20"/>
    <property type="match status" value="1"/>
</dbReference>
<dbReference type="AlphaFoldDB" id="A0A3M2Y023"/>
<keyword evidence="1" id="KW-0378">Hydrolase</keyword>
<sequence>MAHAVGAELGLSTTDSMTVAGHDAISLNRHYPVCLLFIPSSNGVSHNEAEYTSDQDMRNGLRMLTGLLYRACASSVAFR</sequence>
<dbReference type="GO" id="GO:0016813">
    <property type="term" value="F:hydrolase activity, acting on carbon-nitrogen (but not peptide) bonds, in linear amidines"/>
    <property type="evidence" value="ECO:0007669"/>
    <property type="project" value="InterPro"/>
</dbReference>